<dbReference type="EMBL" id="LLWH01000032">
    <property type="protein sequence ID" value="KQB55023.1"/>
    <property type="molecule type" value="Genomic_DNA"/>
</dbReference>
<name>A0A0Q0T4E2_9PSED</name>
<evidence type="ECO:0008006" key="3">
    <source>
        <dbReference type="Google" id="ProtNLM"/>
    </source>
</evidence>
<evidence type="ECO:0000313" key="1">
    <source>
        <dbReference type="EMBL" id="KQB55023.1"/>
    </source>
</evidence>
<gene>
    <name evidence="1" type="ORF">AQS70_19995</name>
</gene>
<dbReference type="Proteomes" id="UP000050342">
    <property type="component" value="Unassembled WGS sequence"/>
</dbReference>
<reference evidence="1 2" key="1">
    <citation type="submission" date="2015-10" db="EMBL/GenBank/DDBJ databases">
        <title>Pseudomonas helleri sp. nov. and Pseudomonas weihenstephanensis sp. nov., isolated from raw cows milk.</title>
        <authorList>
            <person name="Von Neubeck M."/>
            <person name="Huptas C."/>
            <person name="Wenning M."/>
            <person name="Scherer S."/>
        </authorList>
    </citation>
    <scope>NUCLEOTIDE SEQUENCE [LARGE SCALE GENOMIC DNA]</scope>
    <source>
        <strain evidence="1 2">BSTT44</strain>
    </source>
</reference>
<comment type="caution">
    <text evidence="1">The sequence shown here is derived from an EMBL/GenBank/DDBJ whole genome shotgun (WGS) entry which is preliminary data.</text>
</comment>
<accession>A0A0Q0T4E2</accession>
<evidence type="ECO:0000313" key="2">
    <source>
        <dbReference type="Proteomes" id="UP000050342"/>
    </source>
</evidence>
<organism evidence="1 2">
    <name type="scientific">Pseudomonas endophytica</name>
    <dbReference type="NCBI Taxonomy" id="1563157"/>
    <lineage>
        <taxon>Bacteria</taxon>
        <taxon>Pseudomonadati</taxon>
        <taxon>Pseudomonadota</taxon>
        <taxon>Gammaproteobacteria</taxon>
        <taxon>Pseudomonadales</taxon>
        <taxon>Pseudomonadaceae</taxon>
        <taxon>Pseudomonas</taxon>
    </lineage>
</organism>
<proteinExistence type="predicted"/>
<protein>
    <recommendedName>
        <fullName evidence="3">FCP1 homology domain-containing protein</fullName>
    </recommendedName>
</protein>
<dbReference type="RefSeq" id="WP_055101594.1">
    <property type="nucleotide sequence ID" value="NZ_LLWH01000032.1"/>
</dbReference>
<keyword evidence="2" id="KW-1185">Reference proteome</keyword>
<dbReference type="STRING" id="1563157.AQS70_19995"/>
<sequence length="211" mass="23461">MNMDTTSATGQTLLSRVKQALQSSLPLSLQKRTPIRISFDIDDTLACQLDHSDVEPSRLPACVHRWLGEPLRFGTRALTRELRRQGCSVWVYTSSGRTPSYIKRWLMLYGIRVDGVVNSVSHSQALAARGLVNAPSKLPSAFDIDLHVDDSEGVKLEGHDHGFRVVVVRPQDDNWAHQVLDAVAVVRAQLDWQQSFKHNASVPQGARVLSS</sequence>
<dbReference type="AlphaFoldDB" id="A0A0Q0T4E2"/>
<dbReference type="SUPFAM" id="SSF56784">
    <property type="entry name" value="HAD-like"/>
    <property type="match status" value="1"/>
</dbReference>
<dbReference type="InterPro" id="IPR036412">
    <property type="entry name" value="HAD-like_sf"/>
</dbReference>